<comment type="similarity">
    <text evidence="6">Belongs to the bacterial ribosomal protein bS20 family.</text>
</comment>
<proteinExistence type="inferred from homology"/>
<dbReference type="GO" id="GO:1990904">
    <property type="term" value="C:ribonucleoprotein complex"/>
    <property type="evidence" value="ECO:0007669"/>
    <property type="project" value="UniProtKB-KW"/>
</dbReference>
<dbReference type="InterPro" id="IPR036510">
    <property type="entry name" value="Ribosomal_bS20_sf"/>
</dbReference>
<feature type="compositionally biased region" description="Basic and acidic residues" evidence="7">
    <location>
        <begin position="12"/>
        <end position="23"/>
    </location>
</feature>
<dbReference type="GO" id="GO:0003735">
    <property type="term" value="F:structural constituent of ribosome"/>
    <property type="evidence" value="ECO:0007669"/>
    <property type="project" value="InterPro"/>
</dbReference>
<evidence type="ECO:0000256" key="3">
    <source>
        <dbReference type="ARBA" id="ARBA00022980"/>
    </source>
</evidence>
<comment type="caution">
    <text evidence="8">The sequence shown here is derived from an EMBL/GenBank/DDBJ whole genome shotgun (WGS) entry which is preliminary data.</text>
</comment>
<keyword evidence="2 6" id="KW-0694">RNA-binding</keyword>
<evidence type="ECO:0000313" key="9">
    <source>
        <dbReference type="Proteomes" id="UP000231436"/>
    </source>
</evidence>
<gene>
    <name evidence="6" type="primary">rpsT</name>
    <name evidence="8" type="ORF">COV05_04640</name>
</gene>
<dbReference type="GO" id="GO:0005840">
    <property type="term" value="C:ribosome"/>
    <property type="evidence" value="ECO:0007669"/>
    <property type="project" value="UniProtKB-KW"/>
</dbReference>
<dbReference type="Gene3D" id="1.20.58.110">
    <property type="entry name" value="Ribosomal protein S20"/>
    <property type="match status" value="1"/>
</dbReference>
<accession>A0A2M8LG31</accession>
<keyword evidence="4 6" id="KW-0687">Ribonucleoprotein</keyword>
<sequence>MPNLQNAKKALRQSDKRAQRNKTVKAEIHSLRVKIRKALTAKKVDEALEIARLVGKKLDKAAQKNVFKKNTVARYKSRIMKKINDLKKA</sequence>
<reference evidence="9" key="1">
    <citation type="submission" date="2017-09" db="EMBL/GenBank/DDBJ databases">
        <title>Depth-based differentiation of microbial function through sediment-hosted aquifers and enrichment of novel symbionts in the deep terrestrial subsurface.</title>
        <authorList>
            <person name="Probst A.J."/>
            <person name="Ladd B."/>
            <person name="Jarett J.K."/>
            <person name="Geller-Mcgrath D.E."/>
            <person name="Sieber C.M.K."/>
            <person name="Emerson J.B."/>
            <person name="Anantharaman K."/>
            <person name="Thomas B.C."/>
            <person name="Malmstrom R."/>
            <person name="Stieglmeier M."/>
            <person name="Klingl A."/>
            <person name="Woyke T."/>
            <person name="Ryan C.M."/>
            <person name="Banfield J.F."/>
        </authorList>
    </citation>
    <scope>NUCLEOTIDE SEQUENCE [LARGE SCALE GENOMIC DNA]</scope>
</reference>
<dbReference type="NCBIfam" id="TIGR00029">
    <property type="entry name" value="S20"/>
    <property type="match status" value="1"/>
</dbReference>
<dbReference type="EMBL" id="PFEU01000022">
    <property type="protein sequence ID" value="PJE76414.1"/>
    <property type="molecule type" value="Genomic_DNA"/>
</dbReference>
<protein>
    <recommendedName>
        <fullName evidence="5 6">Small ribosomal subunit protein bS20</fullName>
    </recommendedName>
</protein>
<evidence type="ECO:0000256" key="4">
    <source>
        <dbReference type="ARBA" id="ARBA00023274"/>
    </source>
</evidence>
<feature type="region of interest" description="Disordered" evidence="7">
    <location>
        <begin position="1"/>
        <end position="23"/>
    </location>
</feature>
<dbReference type="GO" id="GO:0019843">
    <property type="term" value="F:rRNA binding"/>
    <property type="evidence" value="ECO:0007669"/>
    <property type="project" value="UniProtKB-UniRule"/>
</dbReference>
<evidence type="ECO:0000256" key="2">
    <source>
        <dbReference type="ARBA" id="ARBA00022884"/>
    </source>
</evidence>
<dbReference type="AlphaFoldDB" id="A0A2M8LG31"/>
<dbReference type="SUPFAM" id="SSF46992">
    <property type="entry name" value="Ribosomal protein S20"/>
    <property type="match status" value="1"/>
</dbReference>
<keyword evidence="3 6" id="KW-0689">Ribosomal protein</keyword>
<dbReference type="Proteomes" id="UP000231436">
    <property type="component" value="Unassembled WGS sequence"/>
</dbReference>
<evidence type="ECO:0000256" key="5">
    <source>
        <dbReference type="ARBA" id="ARBA00035136"/>
    </source>
</evidence>
<dbReference type="InterPro" id="IPR002583">
    <property type="entry name" value="Ribosomal_bS20"/>
</dbReference>
<dbReference type="HAMAP" id="MF_00500">
    <property type="entry name" value="Ribosomal_bS20"/>
    <property type="match status" value="1"/>
</dbReference>
<organism evidence="8 9">
    <name type="scientific">Candidatus Uhrbacteria bacterium CG10_big_fil_rev_8_21_14_0_10_48_16</name>
    <dbReference type="NCBI Taxonomy" id="1975038"/>
    <lineage>
        <taxon>Bacteria</taxon>
        <taxon>Candidatus Uhriibacteriota</taxon>
    </lineage>
</organism>
<keyword evidence="1 6" id="KW-0699">rRNA-binding</keyword>
<comment type="function">
    <text evidence="6">Binds directly to 16S ribosomal RNA.</text>
</comment>
<dbReference type="GO" id="GO:0006412">
    <property type="term" value="P:translation"/>
    <property type="evidence" value="ECO:0007669"/>
    <property type="project" value="UniProtKB-UniRule"/>
</dbReference>
<name>A0A2M8LG31_9BACT</name>
<evidence type="ECO:0000313" key="8">
    <source>
        <dbReference type="EMBL" id="PJE76414.1"/>
    </source>
</evidence>
<dbReference type="Pfam" id="PF01649">
    <property type="entry name" value="Ribosomal_S20p"/>
    <property type="match status" value="1"/>
</dbReference>
<evidence type="ECO:0000256" key="7">
    <source>
        <dbReference type="SAM" id="MobiDB-lite"/>
    </source>
</evidence>
<evidence type="ECO:0000256" key="6">
    <source>
        <dbReference type="HAMAP-Rule" id="MF_00500"/>
    </source>
</evidence>
<evidence type="ECO:0000256" key="1">
    <source>
        <dbReference type="ARBA" id="ARBA00022730"/>
    </source>
</evidence>